<sequence length="145" mass="15406">MTCINAAHCGSVRHSAEGAWRSAHLPPGPWTTAWWQGCLQQPFELPDLVVAANEGVRGGTGQPLADGASRTLHTAIAAMPCANASQDRVINVESMYIVHDDIAAGTPVPVLDEGDLRSTLRFKLGCTCRPRCGSSSLAGRTISRR</sequence>
<protein>
    <submittedName>
        <fullName evidence="1">Uncharacterized protein</fullName>
    </submittedName>
</protein>
<evidence type="ECO:0000313" key="2">
    <source>
        <dbReference type="Proteomes" id="UP001363010"/>
    </source>
</evidence>
<name>A0ABU8W5B3_9BURK</name>
<proteinExistence type="predicted"/>
<organism evidence="1 2">
    <name type="scientific">Variovorax humicola</name>
    <dbReference type="NCBI Taxonomy" id="1769758"/>
    <lineage>
        <taxon>Bacteria</taxon>
        <taxon>Pseudomonadati</taxon>
        <taxon>Pseudomonadota</taxon>
        <taxon>Betaproteobacteria</taxon>
        <taxon>Burkholderiales</taxon>
        <taxon>Comamonadaceae</taxon>
        <taxon>Variovorax</taxon>
    </lineage>
</organism>
<dbReference type="EMBL" id="JBBKZV010000019">
    <property type="protein sequence ID" value="MEJ8825088.1"/>
    <property type="molecule type" value="Genomic_DNA"/>
</dbReference>
<evidence type="ECO:0000313" key="1">
    <source>
        <dbReference type="EMBL" id="MEJ8825088.1"/>
    </source>
</evidence>
<gene>
    <name evidence="1" type="ORF">WKW80_24175</name>
</gene>
<dbReference type="Proteomes" id="UP001363010">
    <property type="component" value="Unassembled WGS sequence"/>
</dbReference>
<comment type="caution">
    <text evidence="1">The sequence shown here is derived from an EMBL/GenBank/DDBJ whole genome shotgun (WGS) entry which is preliminary data.</text>
</comment>
<keyword evidence="2" id="KW-1185">Reference proteome</keyword>
<reference evidence="1 2" key="1">
    <citation type="submission" date="2024-03" db="EMBL/GenBank/DDBJ databases">
        <title>Novel species of the genus Variovorax.</title>
        <authorList>
            <person name="Liu Q."/>
            <person name="Xin Y.-H."/>
        </authorList>
    </citation>
    <scope>NUCLEOTIDE SEQUENCE [LARGE SCALE GENOMIC DNA]</scope>
    <source>
        <strain evidence="1 2">KACC 18501</strain>
    </source>
</reference>
<dbReference type="RefSeq" id="WP_340366116.1">
    <property type="nucleotide sequence ID" value="NZ_JBBKZV010000019.1"/>
</dbReference>
<accession>A0ABU8W5B3</accession>